<proteinExistence type="predicted"/>
<keyword evidence="2" id="KW-1185">Reference proteome</keyword>
<dbReference type="EMBL" id="NPKH01000041">
    <property type="protein sequence ID" value="PAP91401.1"/>
    <property type="molecule type" value="Genomic_DNA"/>
</dbReference>
<name>A0A271K6M3_9HYPH</name>
<evidence type="ECO:0000313" key="2">
    <source>
        <dbReference type="Proteomes" id="UP000215931"/>
    </source>
</evidence>
<dbReference type="AlphaFoldDB" id="A0A271K6M3"/>
<organism evidence="1 2">
    <name type="scientific">Mesorhizobium wenxiniae</name>
    <dbReference type="NCBI Taxonomy" id="2014805"/>
    <lineage>
        <taxon>Bacteria</taxon>
        <taxon>Pseudomonadati</taxon>
        <taxon>Pseudomonadota</taxon>
        <taxon>Alphaproteobacteria</taxon>
        <taxon>Hyphomicrobiales</taxon>
        <taxon>Phyllobacteriaceae</taxon>
        <taxon>Mesorhizobium</taxon>
    </lineage>
</organism>
<dbReference type="RefSeq" id="WP_095521927.1">
    <property type="nucleotide sequence ID" value="NZ_NPKH01000041.1"/>
</dbReference>
<evidence type="ECO:0000313" key="1">
    <source>
        <dbReference type="EMBL" id="PAP91401.1"/>
    </source>
</evidence>
<accession>A0A271K6M3</accession>
<reference evidence="1 2" key="1">
    <citation type="submission" date="2017-08" db="EMBL/GenBank/DDBJ databases">
        <title>Mesorhizobium wenxinae sp. nov., a novel rhizobial species isolated from root nodules of chickpea (Cicer arietinum L.).</title>
        <authorList>
            <person name="Zhang J."/>
        </authorList>
    </citation>
    <scope>NUCLEOTIDE SEQUENCE [LARGE SCALE GENOMIC DNA]</scope>
    <source>
        <strain evidence="2">WYCCWR 10019</strain>
    </source>
</reference>
<comment type="caution">
    <text evidence="1">The sequence shown here is derived from an EMBL/GenBank/DDBJ whole genome shotgun (WGS) entry which is preliminary data.</text>
</comment>
<gene>
    <name evidence="1" type="ORF">CIT31_32520</name>
</gene>
<dbReference type="Proteomes" id="UP000215931">
    <property type="component" value="Unassembled WGS sequence"/>
</dbReference>
<protein>
    <submittedName>
        <fullName evidence="1">Uncharacterized protein</fullName>
    </submittedName>
</protein>
<sequence length="177" mass="19710">MPKPNTPSEFYEAIGLAVTQWSRVEDAFCDLFCRLVLCAISGGGIGKPTGEGYFILGNVFYSSTNFRGRMDLLDHMVGRLVLNDAALLAEWNAIKNKGGILYSRRNVLAHGTVWAGEKSGPQTIRYSIFDSKARQEMDYQRVCAATPSFSRYAERITEFAMAVNRHLADRRVMGDGV</sequence>